<protein>
    <recommendedName>
        <fullName evidence="3">Nucleic-acid-binding protein from transposon X-element</fullName>
    </recommendedName>
</protein>
<name>A0A8J9VTW2_9NEOP</name>
<proteinExistence type="predicted"/>
<feature type="non-terminal residue" evidence="1">
    <location>
        <position position="314"/>
    </location>
</feature>
<gene>
    <name evidence="1" type="ORF">BINO364_LOCUS15405</name>
</gene>
<organism evidence="1 2">
    <name type="scientific">Brenthis ino</name>
    <name type="common">lesser marbled fritillary</name>
    <dbReference type="NCBI Taxonomy" id="405034"/>
    <lineage>
        <taxon>Eukaryota</taxon>
        <taxon>Metazoa</taxon>
        <taxon>Ecdysozoa</taxon>
        <taxon>Arthropoda</taxon>
        <taxon>Hexapoda</taxon>
        <taxon>Insecta</taxon>
        <taxon>Pterygota</taxon>
        <taxon>Neoptera</taxon>
        <taxon>Endopterygota</taxon>
        <taxon>Lepidoptera</taxon>
        <taxon>Glossata</taxon>
        <taxon>Ditrysia</taxon>
        <taxon>Papilionoidea</taxon>
        <taxon>Nymphalidae</taxon>
        <taxon>Heliconiinae</taxon>
        <taxon>Argynnini</taxon>
        <taxon>Brenthis</taxon>
    </lineage>
</organism>
<dbReference type="EMBL" id="OV170228">
    <property type="protein sequence ID" value="CAH0730423.1"/>
    <property type="molecule type" value="Genomic_DNA"/>
</dbReference>
<keyword evidence="2" id="KW-1185">Reference proteome</keyword>
<accession>A0A8J9VTW2</accession>
<evidence type="ECO:0008006" key="3">
    <source>
        <dbReference type="Google" id="ProtNLM"/>
    </source>
</evidence>
<dbReference type="AlphaFoldDB" id="A0A8J9VTW2"/>
<evidence type="ECO:0000313" key="1">
    <source>
        <dbReference type="EMBL" id="CAH0730423.1"/>
    </source>
</evidence>
<dbReference type="Proteomes" id="UP000838878">
    <property type="component" value="Chromosome 8"/>
</dbReference>
<dbReference type="OrthoDB" id="10022108at2759"/>
<evidence type="ECO:0000313" key="2">
    <source>
        <dbReference type="Proteomes" id="UP000838878"/>
    </source>
</evidence>
<reference evidence="1" key="1">
    <citation type="submission" date="2021-12" db="EMBL/GenBank/DDBJ databases">
        <authorList>
            <person name="Martin H S."/>
        </authorList>
    </citation>
    <scope>NUCLEOTIDE SEQUENCE</scope>
</reference>
<sequence length="314" mass="35889">MTNTDIKTITDSLELKIRECVKQEMSTIKEHLTSTVSKPTQPSYAQVTSSPVPFKVPKTKHTAIVTATNPLKSKHELLKSFQEEAKFRQNTYAPHKVTPINNQNIIVEFETEENRNSMINKLEDSTGFKVKAQNKLRPMLMLKGINKNTNKEELIEIIKNQNPDIMEKYESEEDIKTKFYTNNKNMALYNTAIVVSPSIYGVCMEKQRINIDYQRVQVSEHVPLLQCFKCLHFRHTAKHCNNELTNCSHCAAGDHSNKNCPHKANKDKINCYNCKSHNEKYNLNNPTNHSATTALCPRKVAAAVKVKYSINYGN</sequence>